<comment type="caution">
    <text evidence="3">The sequence shown here is derived from an EMBL/GenBank/DDBJ whole genome shotgun (WGS) entry which is preliminary data.</text>
</comment>
<feature type="region of interest" description="Disordered" evidence="1">
    <location>
        <begin position="262"/>
        <end position="292"/>
    </location>
</feature>
<dbReference type="Gene3D" id="2.60.200.20">
    <property type="match status" value="1"/>
</dbReference>
<dbReference type="EMBL" id="JBEDUW010000002">
    <property type="protein sequence ID" value="KAK9943400.1"/>
    <property type="molecule type" value="Genomic_DNA"/>
</dbReference>
<evidence type="ECO:0000313" key="3">
    <source>
        <dbReference type="EMBL" id="KAK9943400.1"/>
    </source>
</evidence>
<accession>A0AAW1Y2Y9</accession>
<dbReference type="Pfam" id="PF13638">
    <property type="entry name" value="PIN_4"/>
    <property type="match status" value="1"/>
</dbReference>
<dbReference type="Pfam" id="PF00498">
    <property type="entry name" value="FHA"/>
    <property type="match status" value="1"/>
</dbReference>
<dbReference type="AlphaFoldDB" id="A0AAW1Y2Y9"/>
<dbReference type="GO" id="GO:0031965">
    <property type="term" value="C:nuclear membrane"/>
    <property type="evidence" value="ECO:0007669"/>
    <property type="project" value="TreeGrafter"/>
</dbReference>
<dbReference type="PROSITE" id="PS50006">
    <property type="entry name" value="FHA_DOMAIN"/>
    <property type="match status" value="1"/>
</dbReference>
<organism evidence="3 4">
    <name type="scientific">Rubus argutus</name>
    <name type="common">Southern blackberry</name>
    <dbReference type="NCBI Taxonomy" id="59490"/>
    <lineage>
        <taxon>Eukaryota</taxon>
        <taxon>Viridiplantae</taxon>
        <taxon>Streptophyta</taxon>
        <taxon>Embryophyta</taxon>
        <taxon>Tracheophyta</taxon>
        <taxon>Spermatophyta</taxon>
        <taxon>Magnoliopsida</taxon>
        <taxon>eudicotyledons</taxon>
        <taxon>Gunneridae</taxon>
        <taxon>Pentapetalae</taxon>
        <taxon>rosids</taxon>
        <taxon>fabids</taxon>
        <taxon>Rosales</taxon>
        <taxon>Rosaceae</taxon>
        <taxon>Rosoideae</taxon>
        <taxon>Rosoideae incertae sedis</taxon>
        <taxon>Rubus</taxon>
    </lineage>
</organism>
<sequence length="1090" mass="121603">MGNEKEKIVDEQEPQIPVFTVLKNGAILKNIFIVNKPPPPPHSKPIASVPQETEEILIVGRHPDCNIVLTHPSVSRFHLQILTNPSSHKLYLTDLSSVHGTWVSDKRIEPGVRVELKVGATLRVGGSSRVYRLHWIPLSHAYETAQDQVLNCLPVERAETECSDMIFEGLESLFSDENMGLIGMNDIPSEPPMPEGGGQSEEGGDSSSIDGCEEKEMYETAEMDQVVNSLPIENTEFESTELNSEVIESLFCDDNLEFIGKREIPSAPPMPEKEDQSEHGGQNSSKEDGQENHMSSFWAFGTESVNLFFSLEGSTSNSMENQYVQINRVPGDSELEIIPENSFFNEKEGESCPAVRVPEETESQSLLEKDQEGQSDISCLSAGPFGIENSSLLIEEVLGVTKNQQVEEENLTLETKPNLLVNLDGKSSLRKDYGQTDKSCLSSEPLEYSDDKEEGAYPAAQIPERTDDQITLCKDHRQTDDDLCPWSGPLVMENSSLLIKEIVGEAKSEQFEENNLTPVQKLPSLANLDVEHSNEIRCLLGEKLGETENRSESPKNLGKRDPTTISSVPLVTASIDSSLPDGIISDMIYYKESQTAQSICTAGEQPESEFCESPPLRSENKSILGESIWARRGKPASVVQIQTYRSRGKTTVEAGIDNDNGIEQDVEIFTPDKENLTPNTLRLRSLKKKNMVEIKLDDAQQEEEIFTPDKENFTPNTLQLRSLKKQGKVEVSRSKSHKSFLSSNIHSEDLLVCSEKENRKLKDLQERKSVQTTTGNQARLEKKLMLTKLSAERMPFQSLLTRSAGKNRSEASVPNVATRSSTSLTCSRTMENVKNPLSNKSVGEGKRGWTVVADTTTLLDKESRKSLQFLQGLKGTHLIIPRMVIRELDCLKQRGSLFRKKTEACLVLEWIEECMVKTKWWIHVQSSVEDGRLIAPTPPASPQSLFSENSWGFTSGTTSSFPYFRCRSSMELVSPAAEDHILDCALLHRKMSHEGQLVLLSNDITLKIKAMAEGLTCETAQEFHESLVNPISKRFMWAGSCPRGRTWSYLADVVLAEKYNRCPVNKSSKGEGAKGLKLILLHNAHYRHIH</sequence>
<dbReference type="PANTHER" id="PTHR22593:SF8">
    <property type="entry name" value="FHA DOMAIN-CONTAINING PROTEIN PS1"/>
    <property type="match status" value="1"/>
</dbReference>
<dbReference type="CDD" id="cd09880">
    <property type="entry name" value="PIN_Smg5-6-like"/>
    <property type="match status" value="1"/>
</dbReference>
<dbReference type="PANTHER" id="PTHR22593">
    <property type="entry name" value="TRANSMEMBRANE PROTEIN 18"/>
    <property type="match status" value="1"/>
</dbReference>
<feature type="region of interest" description="Disordered" evidence="1">
    <location>
        <begin position="356"/>
        <end position="375"/>
    </location>
</feature>
<evidence type="ECO:0000256" key="1">
    <source>
        <dbReference type="SAM" id="MobiDB-lite"/>
    </source>
</evidence>
<dbReference type="InterPro" id="IPR008984">
    <property type="entry name" value="SMAD_FHA_dom_sf"/>
</dbReference>
<dbReference type="Gene3D" id="3.40.50.1010">
    <property type="entry name" value="5'-nuclease"/>
    <property type="match status" value="1"/>
</dbReference>
<dbReference type="CDD" id="cd22691">
    <property type="entry name" value="FHA_PS1-like"/>
    <property type="match status" value="1"/>
</dbReference>
<dbReference type="SMART" id="SM00240">
    <property type="entry name" value="FHA"/>
    <property type="match status" value="1"/>
</dbReference>
<name>A0AAW1Y2Y9_RUBAR</name>
<feature type="region of interest" description="Disordered" evidence="1">
    <location>
        <begin position="180"/>
        <end position="210"/>
    </location>
</feature>
<dbReference type="InterPro" id="IPR000253">
    <property type="entry name" value="FHA_dom"/>
</dbReference>
<reference evidence="3 4" key="1">
    <citation type="journal article" date="2023" name="G3 (Bethesda)">
        <title>A chromosome-length genome assembly and annotation of blackberry (Rubus argutus, cv. 'Hillquist').</title>
        <authorList>
            <person name="Bruna T."/>
            <person name="Aryal R."/>
            <person name="Dudchenko O."/>
            <person name="Sargent D.J."/>
            <person name="Mead D."/>
            <person name="Buti M."/>
            <person name="Cavallini A."/>
            <person name="Hytonen T."/>
            <person name="Andres J."/>
            <person name="Pham M."/>
            <person name="Weisz D."/>
            <person name="Mascagni F."/>
            <person name="Usai G."/>
            <person name="Natali L."/>
            <person name="Bassil N."/>
            <person name="Fernandez G.E."/>
            <person name="Lomsadze A."/>
            <person name="Armour M."/>
            <person name="Olukolu B."/>
            <person name="Poorten T."/>
            <person name="Britton C."/>
            <person name="Davik J."/>
            <person name="Ashrafi H."/>
            <person name="Aiden E.L."/>
            <person name="Borodovsky M."/>
            <person name="Worthington M."/>
        </authorList>
    </citation>
    <scope>NUCLEOTIDE SEQUENCE [LARGE SCALE GENOMIC DNA]</scope>
    <source>
        <strain evidence="3">PI 553951</strain>
    </source>
</reference>
<dbReference type="InterPro" id="IPR002716">
    <property type="entry name" value="PIN_dom"/>
</dbReference>
<evidence type="ECO:0000313" key="4">
    <source>
        <dbReference type="Proteomes" id="UP001457282"/>
    </source>
</evidence>
<gene>
    <name evidence="3" type="ORF">M0R45_009010</name>
</gene>
<keyword evidence="4" id="KW-1185">Reference proteome</keyword>
<dbReference type="SUPFAM" id="SSF49879">
    <property type="entry name" value="SMAD/FHA domain"/>
    <property type="match status" value="1"/>
</dbReference>
<evidence type="ECO:0000259" key="2">
    <source>
        <dbReference type="PROSITE" id="PS50006"/>
    </source>
</evidence>
<feature type="domain" description="FHA" evidence="2">
    <location>
        <begin position="57"/>
        <end position="108"/>
    </location>
</feature>
<dbReference type="Proteomes" id="UP001457282">
    <property type="component" value="Unassembled WGS sequence"/>
</dbReference>
<proteinExistence type="predicted"/>
<protein>
    <recommendedName>
        <fullName evidence="2">FHA domain-containing protein</fullName>
    </recommendedName>
</protein>